<reference evidence="3" key="1">
    <citation type="submission" date="2016-01" db="EMBL/GenBank/DDBJ databases">
        <title>Isolation and Characterization of Enterobacteria phage CBB.</title>
        <authorList>
            <person name="Buttimer C.T.H."/>
            <person name="Hendrix H."/>
            <person name="Alexandre H."/>
            <person name="O'Mahony J."/>
            <person name="Lavigne R."/>
            <person name="Coffey A."/>
        </authorList>
    </citation>
    <scope>NUCLEOTIDE SEQUENCE [LARGE SCALE GENOMIC DNA]</scope>
</reference>
<dbReference type="Proteomes" id="UP000223891">
    <property type="component" value="Segment"/>
</dbReference>
<gene>
    <name evidence="1" type="ORF">CBB_15</name>
    <name evidence="2" type="ORF">CBB_568</name>
</gene>
<name>A0A1L2CU81_9CAUD</name>
<sequence>MEQTTLVNEDAIIDCLLNVILNAGYCVSVNDGECTVINRSTDKEEIMSELRGTDSDWIRIYKPGEAYHVGSVELIYNNGSDGLDLISNTAASDLEALDELLIPVYELIDTL</sequence>
<evidence type="ECO:0000313" key="1">
    <source>
        <dbReference type="EMBL" id="AMM43580.1"/>
    </source>
</evidence>
<evidence type="ECO:0000313" key="3">
    <source>
        <dbReference type="Proteomes" id="UP000223891"/>
    </source>
</evidence>
<reference evidence="1" key="3">
    <citation type="journal article" date="2017" name="Front. Microbiol.">
        <title>Things Are Getting Hairy: Enterobacteria Bacteriophage vB_PcaM_CBB.</title>
        <authorList>
            <person name="Buttimer C."/>
            <person name="Hendrix H."/>
            <person name="Oliveira H."/>
            <person name="Casey A."/>
            <person name="Neve H."/>
            <person name="McAuliffe O."/>
            <person name="Ross R.P."/>
            <person name="Hill C."/>
            <person name="Noben J.P."/>
            <person name="O'Mahony J."/>
            <person name="Lavigne R."/>
            <person name="Coffey A."/>
        </authorList>
    </citation>
    <scope>NUCLEOTIDE SEQUENCE</scope>
</reference>
<organism evidence="1 3">
    <name type="scientific">Pectobacterium phage vB_PcaM_CBB</name>
    <dbReference type="NCBI Taxonomy" id="2772511"/>
    <lineage>
        <taxon>Viruses</taxon>
        <taxon>Duplodnaviria</taxon>
        <taxon>Heunggongvirae</taxon>
        <taxon>Uroviricota</taxon>
        <taxon>Caudoviricetes</taxon>
        <taxon>Mimasvirus</taxon>
        <taxon>Mimasvirus CBB</taxon>
    </lineage>
</organism>
<proteinExistence type="predicted"/>
<evidence type="ECO:0000313" key="2">
    <source>
        <dbReference type="EMBL" id="AMM44131.1"/>
    </source>
</evidence>
<keyword evidence="3" id="KW-1185">Reference proteome</keyword>
<accession>A0A1L2CU81</accession>
<dbReference type="EMBL" id="KU574722">
    <property type="protein sequence ID" value="AMM43580.1"/>
    <property type="molecule type" value="Genomic_DNA"/>
</dbReference>
<reference evidence="1" key="2">
    <citation type="submission" date="2016-01" db="EMBL/GenBank/DDBJ databases">
        <authorList>
            <person name="Oliw E.H."/>
        </authorList>
    </citation>
    <scope>NUCLEOTIDE SEQUENCE</scope>
</reference>
<protein>
    <submittedName>
        <fullName evidence="1">Uncharacterized protein</fullName>
    </submittedName>
</protein>
<dbReference type="EMBL" id="KU574722">
    <property type="protein sequence ID" value="AMM44131.1"/>
    <property type="molecule type" value="Genomic_DNA"/>
</dbReference>